<feature type="signal peptide" evidence="1">
    <location>
        <begin position="1"/>
        <end position="30"/>
    </location>
</feature>
<gene>
    <name evidence="2" type="ORF">NBRC3257_2019</name>
</gene>
<protein>
    <submittedName>
        <fullName evidence="2">Uncharacterized protein</fullName>
    </submittedName>
</protein>
<proteinExistence type="predicted"/>
<comment type="caution">
    <text evidence="2">The sequence shown here is derived from an EMBL/GenBank/DDBJ whole genome shotgun (WGS) entry which is preliminary data.</text>
</comment>
<feature type="chain" id="PRO_5045479969" evidence="1">
    <location>
        <begin position="31"/>
        <end position="175"/>
    </location>
</feature>
<reference evidence="2 3" key="1">
    <citation type="submission" date="2013-08" db="EMBL/GenBank/DDBJ databases">
        <title>Gluconobacter thailandicus NBRC 3257 whole genome sequence.</title>
        <authorList>
            <person name="Matsutani M."/>
            <person name="Yakushi T."/>
            <person name="Matsushita K."/>
        </authorList>
    </citation>
    <scope>NUCLEOTIDE SEQUENCE [LARGE SCALE GENOMIC DNA]</scope>
    <source>
        <strain evidence="2 3">NBRC 3257</strain>
    </source>
</reference>
<dbReference type="EMBL" id="BASM01000026">
    <property type="protein sequence ID" value="GAD27020.1"/>
    <property type="molecule type" value="Genomic_DNA"/>
</dbReference>
<keyword evidence="3" id="KW-1185">Reference proteome</keyword>
<accession>A0ABQ0IXT4</accession>
<sequence length="175" mass="18648">MGNFMIFRRSLLPVLALATGTIAPMSSALAQGAPSQTQIDGQSDQQSAQIPPQFRADAERAMRYALPADFMSRAVSTISELQGRNIQPPNSQGLGLQEMITRTSQVPGFPDVLRSHGFTPETFIIGMTTFGMTLAASNGQVPAGMPSPNPTNVALFKAHPDQVNALMQAMGNPPH</sequence>
<dbReference type="Proteomes" id="UP000018209">
    <property type="component" value="Unassembled WGS sequence"/>
</dbReference>
<keyword evidence="1" id="KW-0732">Signal</keyword>
<evidence type="ECO:0000256" key="1">
    <source>
        <dbReference type="SAM" id="SignalP"/>
    </source>
</evidence>
<organism evidence="2 3">
    <name type="scientific">Gluconobacter thailandicus NBRC 3257</name>
    <dbReference type="NCBI Taxonomy" id="1381097"/>
    <lineage>
        <taxon>Bacteria</taxon>
        <taxon>Pseudomonadati</taxon>
        <taxon>Pseudomonadota</taxon>
        <taxon>Alphaproteobacteria</taxon>
        <taxon>Acetobacterales</taxon>
        <taxon>Acetobacteraceae</taxon>
        <taxon>Gluconobacter</taxon>
    </lineage>
</organism>
<evidence type="ECO:0000313" key="3">
    <source>
        <dbReference type="Proteomes" id="UP000018209"/>
    </source>
</evidence>
<evidence type="ECO:0000313" key="2">
    <source>
        <dbReference type="EMBL" id="GAD27020.1"/>
    </source>
</evidence>
<name>A0ABQ0IXT4_GLUTH</name>